<keyword evidence="2" id="KW-0560">Oxidoreductase</keyword>
<reference evidence="3" key="2">
    <citation type="submission" date="2016-12" db="EMBL/GenBank/DDBJ databases">
        <title>Gene cluster of aristeromycin and coformycin.</title>
        <authorList>
            <person name="Chen W."/>
            <person name="Xu G."/>
        </authorList>
    </citation>
    <scope>NUCLEOTIDE SEQUENCE</scope>
    <source>
        <strain evidence="3">JCM 5028</strain>
    </source>
</reference>
<dbReference type="GO" id="GO:0016491">
    <property type="term" value="F:oxidoreductase activity"/>
    <property type="evidence" value="ECO:0007669"/>
    <property type="project" value="UniProtKB-KW"/>
</dbReference>
<reference evidence="4" key="1">
    <citation type="journal article" date="2016" name="ChemBioChem">
        <title>Five-Membered Cyclitol Phosphate Formation by a myo-Inositol Phosphate Synthase Orthologue in the Biosynthesis of the Carbocyclic Nucleoside Antibiotic Aristeromycin.</title>
        <authorList>
            <person name="Kudo F."/>
            <person name="Tsunoda T."/>
            <person name="Takashima M."/>
            <person name="Eguchi T."/>
        </authorList>
    </citation>
    <scope>NUCLEOTIDE SEQUENCE</scope>
    <source>
        <strain evidence="4">NBRC 13005</strain>
    </source>
</reference>
<dbReference type="PANTHER" id="PTHR44196:SF1">
    <property type="entry name" value="DEHYDROGENASE_REDUCTASE SDR FAMILY MEMBER 7B"/>
    <property type="match status" value="1"/>
</dbReference>
<dbReference type="InterPro" id="IPR036291">
    <property type="entry name" value="NAD(P)-bd_dom_sf"/>
</dbReference>
<name>A0A1B4ZC96_9ACTN</name>
<dbReference type="AlphaFoldDB" id="A0A1B4ZC96"/>
<evidence type="ECO:0000313" key="3">
    <source>
        <dbReference type="EMBL" id="AUV64122.1"/>
    </source>
</evidence>
<gene>
    <name evidence="4" type="primary">ari4</name>
    <name evidence="3" type="synonym">armD</name>
</gene>
<protein>
    <submittedName>
        <fullName evidence="4">Short-chain dehydrogenase</fullName>
    </submittedName>
</protein>
<sequence>MTARRGWVLVTGASRGIGGATAMALAGRGFDLVLWARSADALADTAEQARALGARVKTATVDVGDAGQVASAAESIDGAEGLAGLVLNAGRGVWSPLADVDPEDWSATIRTNLDGTYHVLRETLPHLIAHGHGLLVGMLSDSVLHPFAERAAYSASKSGMSALLEVVRREVRASGVRVSAVLPSRVDTYFQGSQAEAGPGTREGALTAAEVAEVVAGLFELPPNVEIRQVQLAAMTSTYGLFPERVVL</sequence>
<dbReference type="InterPro" id="IPR020904">
    <property type="entry name" value="Sc_DH/Rdtase_CS"/>
</dbReference>
<dbReference type="CDD" id="cd05233">
    <property type="entry name" value="SDR_c"/>
    <property type="match status" value="1"/>
</dbReference>
<dbReference type="EMBL" id="KY313600">
    <property type="protein sequence ID" value="AUV64122.1"/>
    <property type="molecule type" value="Genomic_DNA"/>
</dbReference>
<accession>A0A1B4ZC96</accession>
<dbReference type="Pfam" id="PF00106">
    <property type="entry name" value="adh_short"/>
    <property type="match status" value="1"/>
</dbReference>
<dbReference type="SUPFAM" id="SSF51735">
    <property type="entry name" value="NAD(P)-binding Rossmann-fold domains"/>
    <property type="match status" value="1"/>
</dbReference>
<evidence type="ECO:0000313" key="4">
    <source>
        <dbReference type="EMBL" id="BAV57059.1"/>
    </source>
</evidence>
<dbReference type="PANTHER" id="PTHR44196">
    <property type="entry name" value="DEHYDROGENASE/REDUCTASE SDR FAMILY MEMBER 7B"/>
    <property type="match status" value="1"/>
</dbReference>
<dbReference type="SMR" id="A0A1B4ZC96"/>
<dbReference type="InterPro" id="IPR002347">
    <property type="entry name" value="SDR_fam"/>
</dbReference>
<comment type="similarity">
    <text evidence="1">Belongs to the short-chain dehydrogenases/reductases (SDR) family.</text>
</comment>
<evidence type="ECO:0000256" key="1">
    <source>
        <dbReference type="ARBA" id="ARBA00006484"/>
    </source>
</evidence>
<dbReference type="Gene3D" id="3.40.50.720">
    <property type="entry name" value="NAD(P)-binding Rossmann-like Domain"/>
    <property type="match status" value="1"/>
</dbReference>
<evidence type="ECO:0000256" key="2">
    <source>
        <dbReference type="ARBA" id="ARBA00023002"/>
    </source>
</evidence>
<dbReference type="PRINTS" id="PR00081">
    <property type="entry name" value="GDHRDH"/>
</dbReference>
<dbReference type="EMBL" id="LC054541">
    <property type="protein sequence ID" value="BAV57059.1"/>
    <property type="molecule type" value="Genomic_DNA"/>
</dbReference>
<dbReference type="GO" id="GO:0016020">
    <property type="term" value="C:membrane"/>
    <property type="evidence" value="ECO:0007669"/>
    <property type="project" value="TreeGrafter"/>
</dbReference>
<organism evidence="4">
    <name type="scientific">Streptomyces citricolor</name>
    <dbReference type="NCBI Taxonomy" id="212427"/>
    <lineage>
        <taxon>Bacteria</taxon>
        <taxon>Bacillati</taxon>
        <taxon>Actinomycetota</taxon>
        <taxon>Actinomycetes</taxon>
        <taxon>Kitasatosporales</taxon>
        <taxon>Streptomycetaceae</taxon>
        <taxon>Streptomyces</taxon>
    </lineage>
</organism>
<dbReference type="PROSITE" id="PS00061">
    <property type="entry name" value="ADH_SHORT"/>
    <property type="match status" value="1"/>
</dbReference>
<proteinExistence type="inferred from homology"/>